<accession>A0A9X1DBS5</accession>
<organism evidence="1 2">
    <name type="scientific">Sphingobium nicotianae</name>
    <dbReference type="NCBI Taxonomy" id="2782607"/>
    <lineage>
        <taxon>Bacteria</taxon>
        <taxon>Pseudomonadati</taxon>
        <taxon>Pseudomonadota</taxon>
        <taxon>Alphaproteobacteria</taxon>
        <taxon>Sphingomonadales</taxon>
        <taxon>Sphingomonadaceae</taxon>
        <taxon>Sphingobium</taxon>
    </lineage>
</organism>
<dbReference type="InterPro" id="IPR006311">
    <property type="entry name" value="TAT_signal"/>
</dbReference>
<sequence length="118" mass="12936">MSVSRRQVLGGAAVLGAAGAIGVQRMTGPGKVAHVVLFDSRKPASLAFARTRAGKRQLDLAHTANWSAIRTIDRKGAVAGMTSWNDYVSARQWLEERGLRVQSERHDKTHDLIEWVMA</sequence>
<dbReference type="NCBIfam" id="TIGR01409">
    <property type="entry name" value="TAT_signal_seq"/>
    <property type="match status" value="1"/>
</dbReference>
<name>A0A9X1DBS5_9SPHN</name>
<dbReference type="Proteomes" id="UP001138757">
    <property type="component" value="Unassembled WGS sequence"/>
</dbReference>
<dbReference type="RefSeq" id="WP_214622769.1">
    <property type="nucleotide sequence ID" value="NZ_JAHGAW010000005.1"/>
</dbReference>
<evidence type="ECO:0000313" key="2">
    <source>
        <dbReference type="Proteomes" id="UP001138757"/>
    </source>
</evidence>
<dbReference type="InterPro" id="IPR019546">
    <property type="entry name" value="TAT_signal_bac_arc"/>
</dbReference>
<dbReference type="PROSITE" id="PS51318">
    <property type="entry name" value="TAT"/>
    <property type="match status" value="1"/>
</dbReference>
<comment type="caution">
    <text evidence="1">The sequence shown here is derived from an EMBL/GenBank/DDBJ whole genome shotgun (WGS) entry which is preliminary data.</text>
</comment>
<evidence type="ECO:0000313" key="1">
    <source>
        <dbReference type="EMBL" id="MBT2187014.1"/>
    </source>
</evidence>
<proteinExistence type="predicted"/>
<dbReference type="EMBL" id="JAHGAW010000005">
    <property type="protein sequence ID" value="MBT2187014.1"/>
    <property type="molecule type" value="Genomic_DNA"/>
</dbReference>
<gene>
    <name evidence="1" type="ORF">KK488_08655</name>
</gene>
<reference evidence="1" key="1">
    <citation type="submission" date="2021-05" db="EMBL/GenBank/DDBJ databases">
        <title>Genome of Sphingobium sp. strain.</title>
        <authorList>
            <person name="Fan R."/>
        </authorList>
    </citation>
    <scope>NUCLEOTIDE SEQUENCE</scope>
    <source>
        <strain evidence="1">H33</strain>
    </source>
</reference>
<dbReference type="AlphaFoldDB" id="A0A9X1DBS5"/>
<keyword evidence="2" id="KW-1185">Reference proteome</keyword>
<protein>
    <submittedName>
        <fullName evidence="1">Twin-arginine translocation signal domain-containing protein</fullName>
    </submittedName>
</protein>